<reference evidence="1 2" key="1">
    <citation type="journal article" date="2019" name="Nat. Ecol. Evol.">
        <title>Megaphylogeny resolves global patterns of mushroom evolution.</title>
        <authorList>
            <person name="Varga T."/>
            <person name="Krizsan K."/>
            <person name="Foldi C."/>
            <person name="Dima B."/>
            <person name="Sanchez-Garcia M."/>
            <person name="Sanchez-Ramirez S."/>
            <person name="Szollosi G.J."/>
            <person name="Szarkandi J.G."/>
            <person name="Papp V."/>
            <person name="Albert L."/>
            <person name="Andreopoulos W."/>
            <person name="Angelini C."/>
            <person name="Antonin V."/>
            <person name="Barry K.W."/>
            <person name="Bougher N.L."/>
            <person name="Buchanan P."/>
            <person name="Buyck B."/>
            <person name="Bense V."/>
            <person name="Catcheside P."/>
            <person name="Chovatia M."/>
            <person name="Cooper J."/>
            <person name="Damon W."/>
            <person name="Desjardin D."/>
            <person name="Finy P."/>
            <person name="Geml J."/>
            <person name="Haridas S."/>
            <person name="Hughes K."/>
            <person name="Justo A."/>
            <person name="Karasinski D."/>
            <person name="Kautmanova I."/>
            <person name="Kiss B."/>
            <person name="Kocsube S."/>
            <person name="Kotiranta H."/>
            <person name="LaButti K.M."/>
            <person name="Lechner B.E."/>
            <person name="Liimatainen K."/>
            <person name="Lipzen A."/>
            <person name="Lukacs Z."/>
            <person name="Mihaltcheva S."/>
            <person name="Morgado L.N."/>
            <person name="Niskanen T."/>
            <person name="Noordeloos M.E."/>
            <person name="Ohm R.A."/>
            <person name="Ortiz-Santana B."/>
            <person name="Ovrebo C."/>
            <person name="Racz N."/>
            <person name="Riley R."/>
            <person name="Savchenko A."/>
            <person name="Shiryaev A."/>
            <person name="Soop K."/>
            <person name="Spirin V."/>
            <person name="Szebenyi C."/>
            <person name="Tomsovsky M."/>
            <person name="Tulloss R.E."/>
            <person name="Uehling J."/>
            <person name="Grigoriev I.V."/>
            <person name="Vagvolgyi C."/>
            <person name="Papp T."/>
            <person name="Martin F.M."/>
            <person name="Miettinen O."/>
            <person name="Hibbett D.S."/>
            <person name="Nagy L.G."/>
        </authorList>
    </citation>
    <scope>NUCLEOTIDE SEQUENCE [LARGE SCALE GENOMIC DNA]</scope>
    <source>
        <strain evidence="1 2">CBS 166.37</strain>
    </source>
</reference>
<name>A0A5C3MJL0_9AGAR</name>
<keyword evidence="2" id="KW-1185">Reference proteome</keyword>
<dbReference type="EMBL" id="ML213590">
    <property type="protein sequence ID" value="TFK44863.1"/>
    <property type="molecule type" value="Genomic_DNA"/>
</dbReference>
<organism evidence="1 2">
    <name type="scientific">Crucibulum laeve</name>
    <dbReference type="NCBI Taxonomy" id="68775"/>
    <lineage>
        <taxon>Eukaryota</taxon>
        <taxon>Fungi</taxon>
        <taxon>Dikarya</taxon>
        <taxon>Basidiomycota</taxon>
        <taxon>Agaricomycotina</taxon>
        <taxon>Agaricomycetes</taxon>
        <taxon>Agaricomycetidae</taxon>
        <taxon>Agaricales</taxon>
        <taxon>Agaricineae</taxon>
        <taxon>Nidulariaceae</taxon>
        <taxon>Crucibulum</taxon>
    </lineage>
</organism>
<dbReference type="AlphaFoldDB" id="A0A5C3MJL0"/>
<evidence type="ECO:0000313" key="1">
    <source>
        <dbReference type="EMBL" id="TFK44863.1"/>
    </source>
</evidence>
<gene>
    <name evidence="1" type="ORF">BDQ12DRAFT_673710</name>
</gene>
<proteinExistence type="predicted"/>
<sequence>MNHRIDYTLQTANITRSTQQRYHSDSIHITAKCTCEISQRQLHLPSMKWEKKSQKSQILEPALATIVDKVYTMKKFNSKRIKGIT</sequence>
<evidence type="ECO:0000313" key="2">
    <source>
        <dbReference type="Proteomes" id="UP000308652"/>
    </source>
</evidence>
<accession>A0A5C3MJL0</accession>
<protein>
    <submittedName>
        <fullName evidence="1">Uncharacterized protein</fullName>
    </submittedName>
</protein>
<dbReference type="Proteomes" id="UP000308652">
    <property type="component" value="Unassembled WGS sequence"/>
</dbReference>